<sequence length="88" mass="9576">MYSKFIFVLVLLTVVGLCRSCLQQGCVAYDCENDQCSEINNCGAGFKKVKCGCCDICCLISYEGGICGDYIETTCEDGLRCVNGICQK</sequence>
<keyword evidence="1" id="KW-0732">Signal</keyword>
<accession>A0A6P7F357</accession>
<evidence type="ECO:0000256" key="1">
    <source>
        <dbReference type="SAM" id="SignalP"/>
    </source>
</evidence>
<organism evidence="4">
    <name type="scientific">Diabrotica virgifera virgifera</name>
    <name type="common">western corn rootworm</name>
    <dbReference type="NCBI Taxonomy" id="50390"/>
    <lineage>
        <taxon>Eukaryota</taxon>
        <taxon>Metazoa</taxon>
        <taxon>Ecdysozoa</taxon>
        <taxon>Arthropoda</taxon>
        <taxon>Hexapoda</taxon>
        <taxon>Insecta</taxon>
        <taxon>Pterygota</taxon>
        <taxon>Neoptera</taxon>
        <taxon>Endopterygota</taxon>
        <taxon>Coleoptera</taxon>
        <taxon>Polyphaga</taxon>
        <taxon>Cucujiformia</taxon>
        <taxon>Chrysomeloidea</taxon>
        <taxon>Chrysomelidae</taxon>
        <taxon>Galerucinae</taxon>
        <taxon>Diabroticina</taxon>
        <taxon>Diabroticites</taxon>
        <taxon>Diabrotica</taxon>
    </lineage>
</organism>
<evidence type="ECO:0000313" key="3">
    <source>
        <dbReference type="Proteomes" id="UP001652700"/>
    </source>
</evidence>
<dbReference type="OrthoDB" id="10312721at2759"/>
<reference evidence="2" key="2">
    <citation type="submission" date="2025-05" db="UniProtKB">
        <authorList>
            <consortium name="EnsemblMetazoa"/>
        </authorList>
    </citation>
    <scope>IDENTIFICATION</scope>
</reference>
<feature type="signal peptide" evidence="1">
    <location>
        <begin position="1"/>
        <end position="20"/>
    </location>
</feature>
<dbReference type="RefSeq" id="XP_028127940.1">
    <property type="nucleotide sequence ID" value="XM_028272139.1"/>
</dbReference>
<protein>
    <submittedName>
        <fullName evidence="4">Venom protein 302-like</fullName>
    </submittedName>
</protein>
<evidence type="ECO:0000313" key="2">
    <source>
        <dbReference type="EnsemblMetazoa" id="XP_028127940.1"/>
    </source>
</evidence>
<dbReference type="Proteomes" id="UP001652700">
    <property type="component" value="Unplaced"/>
</dbReference>
<dbReference type="InParanoid" id="A0A6P7F357"/>
<proteinExistence type="predicted"/>
<reference evidence="4" key="1">
    <citation type="submission" date="2025-04" db="UniProtKB">
        <authorList>
            <consortium name="RefSeq"/>
        </authorList>
    </citation>
    <scope>IDENTIFICATION</scope>
    <source>
        <tissue evidence="4">Whole insect</tissue>
    </source>
</reference>
<dbReference type="EnsemblMetazoa" id="XM_028272139.2">
    <property type="protein sequence ID" value="XP_028127940.1"/>
    <property type="gene ID" value="LOC114324335"/>
</dbReference>
<gene>
    <name evidence="4" type="primary">LOC114324335</name>
</gene>
<dbReference type="KEGG" id="dvv:114324335"/>
<keyword evidence="3" id="KW-1185">Reference proteome</keyword>
<dbReference type="GeneID" id="114324335"/>
<feature type="chain" id="PRO_5028455392" evidence="1">
    <location>
        <begin position="21"/>
        <end position="88"/>
    </location>
</feature>
<name>A0A6P7F357_DIAVI</name>
<dbReference type="AlphaFoldDB" id="A0A6P7F357"/>
<evidence type="ECO:0000313" key="4">
    <source>
        <dbReference type="RefSeq" id="XP_028127940.1"/>
    </source>
</evidence>